<reference evidence="3 4" key="1">
    <citation type="submission" date="2016-04" db="EMBL/GenBank/DDBJ databases">
        <title>A degradative enzymes factory behind the ericoid mycorrhizal symbiosis.</title>
        <authorList>
            <consortium name="DOE Joint Genome Institute"/>
            <person name="Martino E."/>
            <person name="Morin E."/>
            <person name="Grelet G."/>
            <person name="Kuo A."/>
            <person name="Kohler A."/>
            <person name="Daghino S."/>
            <person name="Barry K."/>
            <person name="Choi C."/>
            <person name="Cichocki N."/>
            <person name="Clum A."/>
            <person name="Copeland A."/>
            <person name="Hainaut M."/>
            <person name="Haridas S."/>
            <person name="Labutti K."/>
            <person name="Lindquist E."/>
            <person name="Lipzen A."/>
            <person name="Khouja H.-R."/>
            <person name="Murat C."/>
            <person name="Ohm R."/>
            <person name="Olson A."/>
            <person name="Spatafora J."/>
            <person name="Veneault-Fourrey C."/>
            <person name="Henrissat B."/>
            <person name="Grigoriev I."/>
            <person name="Martin F."/>
            <person name="Perotto S."/>
        </authorList>
    </citation>
    <scope>NUCLEOTIDE SEQUENCE [LARGE SCALE GENOMIC DNA]</scope>
    <source>
        <strain evidence="3 4">E</strain>
    </source>
</reference>
<gene>
    <name evidence="3" type="ORF">K444DRAFT_664051</name>
</gene>
<dbReference type="RefSeq" id="XP_024735727.1">
    <property type="nucleotide sequence ID" value="XM_024886915.1"/>
</dbReference>
<dbReference type="InterPro" id="IPR054464">
    <property type="entry name" value="ULD_fung"/>
</dbReference>
<name>A0A2J6T7A0_9HELO</name>
<keyword evidence="1" id="KW-0175">Coiled coil</keyword>
<evidence type="ECO:0000259" key="2">
    <source>
        <dbReference type="Pfam" id="PF22893"/>
    </source>
</evidence>
<dbReference type="Pfam" id="PF22893">
    <property type="entry name" value="ULD_2"/>
    <property type="match status" value="1"/>
</dbReference>
<evidence type="ECO:0000313" key="4">
    <source>
        <dbReference type="Proteomes" id="UP000235371"/>
    </source>
</evidence>
<dbReference type="Proteomes" id="UP000235371">
    <property type="component" value="Unassembled WGS sequence"/>
</dbReference>
<dbReference type="InParanoid" id="A0A2J6T7A0"/>
<dbReference type="EMBL" id="KZ613817">
    <property type="protein sequence ID" value="PMD58823.1"/>
    <property type="molecule type" value="Genomic_DNA"/>
</dbReference>
<sequence>MSNIIQQMDPRPNPQVVTNDYDLVDPNGNVILPLLWDAVVQDGMIITLRPKQPVVVPPVEVQQLQADVQQLQPQVQALQQLRPQVQALQQLQPQVQVLQQGMERMERRVRNVNQKRISILRWFTT</sequence>
<evidence type="ECO:0000256" key="1">
    <source>
        <dbReference type="SAM" id="Coils"/>
    </source>
</evidence>
<organism evidence="3 4">
    <name type="scientific">Hyaloscypha bicolor E</name>
    <dbReference type="NCBI Taxonomy" id="1095630"/>
    <lineage>
        <taxon>Eukaryota</taxon>
        <taxon>Fungi</taxon>
        <taxon>Dikarya</taxon>
        <taxon>Ascomycota</taxon>
        <taxon>Pezizomycotina</taxon>
        <taxon>Leotiomycetes</taxon>
        <taxon>Helotiales</taxon>
        <taxon>Hyaloscyphaceae</taxon>
        <taxon>Hyaloscypha</taxon>
        <taxon>Hyaloscypha bicolor</taxon>
    </lineage>
</organism>
<feature type="coiled-coil region" evidence="1">
    <location>
        <begin position="61"/>
        <end position="115"/>
    </location>
</feature>
<dbReference type="Gene3D" id="1.20.5.190">
    <property type="match status" value="1"/>
</dbReference>
<accession>A0A2J6T7A0</accession>
<dbReference type="AlphaFoldDB" id="A0A2J6T7A0"/>
<keyword evidence="4" id="KW-1185">Reference proteome</keyword>
<dbReference type="OrthoDB" id="1394818at2759"/>
<dbReference type="GeneID" id="36594992"/>
<evidence type="ECO:0000313" key="3">
    <source>
        <dbReference type="EMBL" id="PMD58823.1"/>
    </source>
</evidence>
<feature type="domain" description="Ubiquitin-like" evidence="2">
    <location>
        <begin position="10"/>
        <end position="49"/>
    </location>
</feature>
<proteinExistence type="predicted"/>
<protein>
    <recommendedName>
        <fullName evidence="2">Ubiquitin-like domain-containing protein</fullName>
    </recommendedName>
</protein>